<dbReference type="InterPro" id="IPR025358">
    <property type="entry name" value="DUF4262"/>
</dbReference>
<dbReference type="Pfam" id="PF14081">
    <property type="entry name" value="DUF4262"/>
    <property type="match status" value="1"/>
</dbReference>
<evidence type="ECO:0000313" key="3">
    <source>
        <dbReference type="Proteomes" id="UP000649955"/>
    </source>
</evidence>
<feature type="region of interest" description="Disordered" evidence="1">
    <location>
        <begin position="152"/>
        <end position="171"/>
    </location>
</feature>
<proteinExistence type="predicted"/>
<gene>
    <name evidence="2" type="ORF">GCM10017567_44010</name>
</gene>
<evidence type="ECO:0008006" key="4">
    <source>
        <dbReference type="Google" id="ProtNLM"/>
    </source>
</evidence>
<evidence type="ECO:0000256" key="1">
    <source>
        <dbReference type="SAM" id="MobiDB-lite"/>
    </source>
</evidence>
<dbReference type="Proteomes" id="UP000649955">
    <property type="component" value="Unassembled WGS sequence"/>
</dbReference>
<keyword evidence="3" id="KW-1185">Reference proteome</keyword>
<sequence>MPSGTVDHEPTEGEETPMCFECENQDRSGYLDRLRDGVAERGWLVQGVEGAGPYPPWAYTIGLSGYGLPELVVTGLPMLAAGNLLNSLASRVRHGPPLAAGDHTRLRDGPLLEVVELTEPSVHLVFAVALYGPEIRALQLVHADTRGRFPWSPDYRDGRAGQPVLGPRHAH</sequence>
<organism evidence="2 3">
    <name type="scientific">Amycolatopsis bullii</name>
    <dbReference type="NCBI Taxonomy" id="941987"/>
    <lineage>
        <taxon>Bacteria</taxon>
        <taxon>Bacillati</taxon>
        <taxon>Actinomycetota</taxon>
        <taxon>Actinomycetes</taxon>
        <taxon>Pseudonocardiales</taxon>
        <taxon>Pseudonocardiaceae</taxon>
        <taxon>Amycolatopsis</taxon>
    </lineage>
</organism>
<name>A0ABQ3KFT1_9PSEU</name>
<comment type="caution">
    <text evidence="2">The sequence shown here is derived from an EMBL/GenBank/DDBJ whole genome shotgun (WGS) entry which is preliminary data.</text>
</comment>
<dbReference type="EMBL" id="BNAW01000019">
    <property type="protein sequence ID" value="GHG20578.1"/>
    <property type="molecule type" value="Genomic_DNA"/>
</dbReference>
<accession>A0ABQ3KFT1</accession>
<evidence type="ECO:0000313" key="2">
    <source>
        <dbReference type="EMBL" id="GHG20578.1"/>
    </source>
</evidence>
<reference evidence="3" key="1">
    <citation type="journal article" date="2019" name="Int. J. Syst. Evol. Microbiol.">
        <title>The Global Catalogue of Microorganisms (GCM) 10K type strain sequencing project: providing services to taxonomists for standard genome sequencing and annotation.</title>
        <authorList>
            <consortium name="The Broad Institute Genomics Platform"/>
            <consortium name="The Broad Institute Genome Sequencing Center for Infectious Disease"/>
            <person name="Wu L."/>
            <person name="Ma J."/>
        </authorList>
    </citation>
    <scope>NUCLEOTIDE SEQUENCE [LARGE SCALE GENOMIC DNA]</scope>
    <source>
        <strain evidence="3">CGMCC 4.7680</strain>
    </source>
</reference>
<protein>
    <recommendedName>
        <fullName evidence="4">DUF4262 domain-containing protein</fullName>
    </recommendedName>
</protein>